<reference evidence="4 5" key="1">
    <citation type="submission" date="2019-08" db="EMBL/GenBank/DDBJ databases">
        <title>Parahaliea maris sp. nov., isolated from the surface seawater.</title>
        <authorList>
            <person name="Liu Y."/>
        </authorList>
    </citation>
    <scope>NUCLEOTIDE SEQUENCE [LARGE SCALE GENOMIC DNA]</scope>
    <source>
        <strain evidence="4 5">HSLHS9</strain>
    </source>
</reference>
<dbReference type="InterPro" id="IPR016032">
    <property type="entry name" value="Sig_transdc_resp-reg_C-effctor"/>
</dbReference>
<dbReference type="InterPro" id="IPR001867">
    <property type="entry name" value="OmpR/PhoB-type_DNA-bd"/>
</dbReference>
<comment type="caution">
    <text evidence="4">The sequence shown here is derived from an EMBL/GenBank/DDBJ whole genome shotgun (WGS) entry which is preliminary data.</text>
</comment>
<dbReference type="SMART" id="SM00862">
    <property type="entry name" value="Trans_reg_C"/>
    <property type="match status" value="1"/>
</dbReference>
<feature type="DNA-binding region" description="OmpR/PhoB-type" evidence="2">
    <location>
        <begin position="3"/>
        <end position="100"/>
    </location>
</feature>
<name>A0A5C8ZUA7_9GAMM</name>
<dbReference type="Gene3D" id="1.25.40.10">
    <property type="entry name" value="Tetratricopeptide repeat domain"/>
    <property type="match status" value="1"/>
</dbReference>
<protein>
    <recommendedName>
        <fullName evidence="3">OmpR/PhoB-type domain-containing protein</fullName>
    </recommendedName>
</protein>
<sequence length="673" mass="76068">MSLGSFFIGPYEVSPEQCVLRFQGQETKLTPRNMDVLVYMADHAERVVTSSELLERFWSPVASDHAVHKAISELRGALGDSVRSQQFIKTLPRRGYKLLQAPVGNDADATPPGWLAKLQQRLTAGLDYRKLATVVGTIVIMLGLLSLALNHRPTTSTPDIVTIGVESFSFQGESPNSTSFMREGLRTSLINQLARLRAVRVVALEPESEAAREEDVDHVLQGTLLQADGKLRAMVRLVRSEDGVHEYSERFELQQDSVFSVQDHIVSNIVTALSIHLDEEQRALMYDWGTTNAVAYERFMKGDFYYNQFNPRDFERAIQLYQDAAELDPHFINAHLGIAAAANNLSVFSQLEKQRELLKLVSEVHRNVASVAPDHEALEAIRAIEMRMAGSEYRRQEQVLRRQVLSGDAPSYALAHYALFLIGARLYEEAEGFLDAARETSPFELNPDESWDYRVTIARPEEAIRLRKDQLMLRPKHIGMLGPLVRDLFIEGRPQEAEWYLERMREEDTEGLNLDYTEQMLAVLSGALKPESPELESLYHRDQNYFFNNGAVAFALGDLDRGIDFWARLEPLQKRKALNMIHLSERYFPAAVIDSPRYQQLLEYLDLGLSWQRTLLEGVQAMEKVTGVGMSPAASAAYSQRRFVSRNTAWPQELAVAPRQLPADLLANTANGM</sequence>
<evidence type="ECO:0000256" key="2">
    <source>
        <dbReference type="PROSITE-ProRule" id="PRU01091"/>
    </source>
</evidence>
<dbReference type="GO" id="GO:0000160">
    <property type="term" value="P:phosphorelay signal transduction system"/>
    <property type="evidence" value="ECO:0007669"/>
    <property type="project" value="InterPro"/>
</dbReference>
<feature type="domain" description="OmpR/PhoB-type" evidence="3">
    <location>
        <begin position="3"/>
        <end position="100"/>
    </location>
</feature>
<evidence type="ECO:0000313" key="5">
    <source>
        <dbReference type="Proteomes" id="UP000321039"/>
    </source>
</evidence>
<gene>
    <name evidence="4" type="ORF">FV139_16845</name>
</gene>
<dbReference type="EMBL" id="VRZA01000006">
    <property type="protein sequence ID" value="TXS91389.1"/>
    <property type="molecule type" value="Genomic_DNA"/>
</dbReference>
<dbReference type="SUPFAM" id="SSF46894">
    <property type="entry name" value="C-terminal effector domain of the bipartite response regulators"/>
    <property type="match status" value="1"/>
</dbReference>
<dbReference type="Pfam" id="PF00486">
    <property type="entry name" value="Trans_reg_C"/>
    <property type="match status" value="1"/>
</dbReference>
<accession>A0A5C8ZUA7</accession>
<evidence type="ECO:0000313" key="4">
    <source>
        <dbReference type="EMBL" id="TXS91389.1"/>
    </source>
</evidence>
<dbReference type="SUPFAM" id="SSF48452">
    <property type="entry name" value="TPR-like"/>
    <property type="match status" value="1"/>
</dbReference>
<dbReference type="PROSITE" id="PS51755">
    <property type="entry name" value="OMPR_PHOB"/>
    <property type="match status" value="1"/>
</dbReference>
<evidence type="ECO:0000259" key="3">
    <source>
        <dbReference type="PROSITE" id="PS51755"/>
    </source>
</evidence>
<dbReference type="RefSeq" id="WP_148069623.1">
    <property type="nucleotide sequence ID" value="NZ_VRZA01000006.1"/>
</dbReference>
<dbReference type="InterPro" id="IPR036388">
    <property type="entry name" value="WH-like_DNA-bd_sf"/>
</dbReference>
<dbReference type="InterPro" id="IPR011990">
    <property type="entry name" value="TPR-like_helical_dom_sf"/>
</dbReference>
<dbReference type="CDD" id="cd00383">
    <property type="entry name" value="trans_reg_C"/>
    <property type="match status" value="1"/>
</dbReference>
<dbReference type="GO" id="GO:0003677">
    <property type="term" value="F:DNA binding"/>
    <property type="evidence" value="ECO:0007669"/>
    <property type="project" value="UniProtKB-UniRule"/>
</dbReference>
<organism evidence="4 5">
    <name type="scientific">Parahaliea maris</name>
    <dbReference type="NCBI Taxonomy" id="2716870"/>
    <lineage>
        <taxon>Bacteria</taxon>
        <taxon>Pseudomonadati</taxon>
        <taxon>Pseudomonadota</taxon>
        <taxon>Gammaproteobacteria</taxon>
        <taxon>Cellvibrionales</taxon>
        <taxon>Halieaceae</taxon>
        <taxon>Parahaliea</taxon>
    </lineage>
</organism>
<evidence type="ECO:0000256" key="1">
    <source>
        <dbReference type="ARBA" id="ARBA00023125"/>
    </source>
</evidence>
<dbReference type="Gene3D" id="1.10.10.10">
    <property type="entry name" value="Winged helix-like DNA-binding domain superfamily/Winged helix DNA-binding domain"/>
    <property type="match status" value="1"/>
</dbReference>
<dbReference type="GO" id="GO:0006355">
    <property type="term" value="P:regulation of DNA-templated transcription"/>
    <property type="evidence" value="ECO:0007669"/>
    <property type="project" value="InterPro"/>
</dbReference>
<keyword evidence="1 2" id="KW-0238">DNA-binding</keyword>
<proteinExistence type="predicted"/>
<keyword evidence="5" id="KW-1185">Reference proteome</keyword>
<dbReference type="Proteomes" id="UP000321039">
    <property type="component" value="Unassembled WGS sequence"/>
</dbReference>
<dbReference type="AlphaFoldDB" id="A0A5C8ZUA7"/>